<comment type="caution">
    <text evidence="2">The sequence shown here is derived from an EMBL/GenBank/DDBJ whole genome shotgun (WGS) entry which is preliminary data.</text>
</comment>
<keyword evidence="3" id="KW-1185">Reference proteome</keyword>
<keyword evidence="1" id="KW-1133">Transmembrane helix</keyword>
<keyword evidence="1" id="KW-0812">Transmembrane</keyword>
<evidence type="ECO:0000313" key="2">
    <source>
        <dbReference type="EMBL" id="KTD85719.1"/>
    </source>
</evidence>
<keyword evidence="1" id="KW-0472">Membrane</keyword>
<dbReference type="EMBL" id="LCZJ02000026">
    <property type="protein sequence ID" value="KTD85719.1"/>
    <property type="molecule type" value="Genomic_DNA"/>
</dbReference>
<feature type="transmembrane region" description="Helical" evidence="1">
    <location>
        <begin position="35"/>
        <end position="59"/>
    </location>
</feature>
<dbReference type="RefSeq" id="WP_060624553.1">
    <property type="nucleotide sequence ID" value="NZ_LCZJ02000026.1"/>
</dbReference>
<proteinExistence type="predicted"/>
<dbReference type="Proteomes" id="UP000054709">
    <property type="component" value="Unassembled WGS sequence"/>
</dbReference>
<evidence type="ECO:0000313" key="3">
    <source>
        <dbReference type="Proteomes" id="UP000054709"/>
    </source>
</evidence>
<dbReference type="OrthoDB" id="2619264at2"/>
<dbReference type="AlphaFoldDB" id="A0A0W1AWM8"/>
<reference evidence="2 3" key="1">
    <citation type="journal article" date="2015" name="Int. Biodeterior. Biodegradation">
        <title>Physiological and genetic screening methods for the isolation of methyl tert-butyl ether-degrading bacteria for bioremediation purposes.</title>
        <authorList>
            <person name="Guisado I.M."/>
            <person name="Purswani J."/>
            <person name="Gonzalez Lopez J."/>
            <person name="Pozo C."/>
        </authorList>
    </citation>
    <scope>NUCLEOTIDE SEQUENCE [LARGE SCALE GENOMIC DNA]</scope>
    <source>
        <strain evidence="2 3">SH7</strain>
    </source>
</reference>
<sequence>MRKRNKFKHVVYLLVALGMLLYALPKLSLANGPSWVFGFGVVWSLFAFMVIAAHLHFIIGVDEEKTKRLEAVRKAKLEQWQSKWNEETRVTQRS</sequence>
<name>A0A0W1AWM8_9BACL</name>
<accession>A0A0W1AWM8</accession>
<protein>
    <submittedName>
        <fullName evidence="2">Uncharacterized protein</fullName>
    </submittedName>
</protein>
<gene>
    <name evidence="2" type="ORF">UQ64_19720</name>
</gene>
<organism evidence="2 3">
    <name type="scientific">Paenibacillus etheri</name>
    <dbReference type="NCBI Taxonomy" id="1306852"/>
    <lineage>
        <taxon>Bacteria</taxon>
        <taxon>Bacillati</taxon>
        <taxon>Bacillota</taxon>
        <taxon>Bacilli</taxon>
        <taxon>Bacillales</taxon>
        <taxon>Paenibacillaceae</taxon>
        <taxon>Paenibacillus</taxon>
    </lineage>
</organism>
<evidence type="ECO:0000256" key="1">
    <source>
        <dbReference type="SAM" id="Phobius"/>
    </source>
</evidence>